<sequence>MIKVVQKFLQINRYGSFKNEFEDLFLSHPNYPSLFAITDSFDLLGIENAAVKIPKEQILDLPASFLAYFNDELVLVAKNDKGIVLDTIKGKRLKITYEQFLLDWSGVIVAIEPNKTYVKEDNAINFKWLRYILPVLILIFTSMFYYPYKIIDYFFLGSAILGFTISVFIVQEKFGFKNNFFAQFCNRNANMSCDNVLKSDTVFSGTLVNFADLPLIFFGTILSSILIWPHGSGVFIGFLSSLAIPVVVSSIWIQKFELKKWCVLCLMVSALILVQSVIWFSTNQFTLNFELTNVLPFFFSFLFVLTVWLSVKTIIKHKIEIENELQELKKFKRNYNVLNFLSRDVPVTNGFSSLSGLNFGNRNAPIKLSLILSPSCNLCFKAFQDAFELVLKSPERVFLKILFNVNPENNDNSYKVVVERLLIINKVTPGKIVEAISDWYIKKFDLKEWSDKWQVENTSMMVNQEIQKQYDWCSVNNFNYTPVKIVNDKVYPNEYELQDLKYFLNEFVEESNLVLEQTA</sequence>
<organism evidence="12 13">
    <name type="scientific">Flavobacterium hydrocarbonoxydans</name>
    <dbReference type="NCBI Taxonomy" id="2683249"/>
    <lineage>
        <taxon>Bacteria</taxon>
        <taxon>Pseudomonadati</taxon>
        <taxon>Bacteroidota</taxon>
        <taxon>Flavobacteriia</taxon>
        <taxon>Flavobacteriales</taxon>
        <taxon>Flavobacteriaceae</taxon>
        <taxon>Flavobacterium</taxon>
    </lineage>
</organism>
<evidence type="ECO:0000313" key="13">
    <source>
        <dbReference type="Proteomes" id="UP000471501"/>
    </source>
</evidence>
<evidence type="ECO:0000313" key="12">
    <source>
        <dbReference type="EMBL" id="MWB95850.1"/>
    </source>
</evidence>
<evidence type="ECO:0000256" key="5">
    <source>
        <dbReference type="ARBA" id="ARBA00022989"/>
    </source>
</evidence>
<dbReference type="EMBL" id="WSTB01000009">
    <property type="protein sequence ID" value="MWB95850.1"/>
    <property type="molecule type" value="Genomic_DNA"/>
</dbReference>
<comment type="caution">
    <text evidence="12">The sequence shown here is derived from an EMBL/GenBank/DDBJ whole genome shotgun (WGS) entry which is preliminary data.</text>
</comment>
<dbReference type="GO" id="GO:0016491">
    <property type="term" value="F:oxidoreductase activity"/>
    <property type="evidence" value="ECO:0007669"/>
    <property type="project" value="UniProtKB-KW"/>
</dbReference>
<protein>
    <recommendedName>
        <fullName evidence="11">Vitamin K epoxide reductase domain-containing protein</fullName>
    </recommendedName>
</protein>
<evidence type="ECO:0000256" key="7">
    <source>
        <dbReference type="ARBA" id="ARBA00023136"/>
    </source>
</evidence>
<evidence type="ECO:0000256" key="6">
    <source>
        <dbReference type="ARBA" id="ARBA00023002"/>
    </source>
</evidence>
<evidence type="ECO:0000256" key="4">
    <source>
        <dbReference type="ARBA" id="ARBA00022719"/>
    </source>
</evidence>
<evidence type="ECO:0000256" key="3">
    <source>
        <dbReference type="ARBA" id="ARBA00022692"/>
    </source>
</evidence>
<feature type="transmembrane region" description="Helical" evidence="10">
    <location>
        <begin position="261"/>
        <end position="282"/>
    </location>
</feature>
<dbReference type="Proteomes" id="UP000471501">
    <property type="component" value="Unassembled WGS sequence"/>
</dbReference>
<accession>A0A6I4NNP5</accession>
<keyword evidence="9" id="KW-0676">Redox-active center</keyword>
<dbReference type="GO" id="GO:0016020">
    <property type="term" value="C:membrane"/>
    <property type="evidence" value="ECO:0007669"/>
    <property type="project" value="UniProtKB-SubCell"/>
</dbReference>
<feature type="transmembrane region" description="Helical" evidence="10">
    <location>
        <begin position="153"/>
        <end position="170"/>
    </location>
</feature>
<feature type="domain" description="Vitamin K epoxide reductase" evidence="11">
    <location>
        <begin position="155"/>
        <end position="277"/>
    </location>
</feature>
<evidence type="ECO:0000256" key="1">
    <source>
        <dbReference type="ARBA" id="ARBA00004141"/>
    </source>
</evidence>
<proteinExistence type="inferred from homology"/>
<comment type="subcellular location">
    <subcellularLocation>
        <location evidence="1">Membrane</location>
        <topology evidence="1">Multi-pass membrane protein</topology>
    </subcellularLocation>
</comment>
<keyword evidence="8" id="KW-1015">Disulfide bond</keyword>
<evidence type="ECO:0000256" key="2">
    <source>
        <dbReference type="ARBA" id="ARBA00006214"/>
    </source>
</evidence>
<evidence type="ECO:0000256" key="8">
    <source>
        <dbReference type="ARBA" id="ARBA00023157"/>
    </source>
</evidence>
<keyword evidence="5 10" id="KW-1133">Transmembrane helix</keyword>
<keyword evidence="13" id="KW-1185">Reference proteome</keyword>
<dbReference type="Gene3D" id="1.20.1440.130">
    <property type="entry name" value="VKOR domain"/>
    <property type="match status" value="1"/>
</dbReference>
<dbReference type="InterPro" id="IPR036249">
    <property type="entry name" value="Thioredoxin-like_sf"/>
</dbReference>
<keyword evidence="7 10" id="KW-0472">Membrane</keyword>
<evidence type="ECO:0000256" key="9">
    <source>
        <dbReference type="ARBA" id="ARBA00023284"/>
    </source>
</evidence>
<feature type="transmembrane region" description="Helical" evidence="10">
    <location>
        <begin position="128"/>
        <end position="147"/>
    </location>
</feature>
<dbReference type="AlphaFoldDB" id="A0A6I4NNP5"/>
<evidence type="ECO:0000256" key="10">
    <source>
        <dbReference type="SAM" id="Phobius"/>
    </source>
</evidence>
<dbReference type="Pfam" id="PF07884">
    <property type="entry name" value="VKOR"/>
    <property type="match status" value="1"/>
</dbReference>
<dbReference type="GO" id="GO:0048038">
    <property type="term" value="F:quinone binding"/>
    <property type="evidence" value="ECO:0007669"/>
    <property type="project" value="UniProtKB-KW"/>
</dbReference>
<name>A0A6I4NNP5_9FLAO</name>
<dbReference type="Gene3D" id="3.90.70.10">
    <property type="entry name" value="Cysteine proteinases"/>
    <property type="match status" value="1"/>
</dbReference>
<keyword evidence="4" id="KW-0874">Quinone</keyword>
<keyword evidence="3 10" id="KW-0812">Transmembrane</keyword>
<feature type="transmembrane region" description="Helical" evidence="10">
    <location>
        <begin position="294"/>
        <end position="311"/>
    </location>
</feature>
<keyword evidence="6" id="KW-0560">Oxidoreductase</keyword>
<dbReference type="CDD" id="cd12921">
    <property type="entry name" value="VKOR_4"/>
    <property type="match status" value="1"/>
</dbReference>
<dbReference type="SUPFAM" id="SSF52833">
    <property type="entry name" value="Thioredoxin-like"/>
    <property type="match status" value="1"/>
</dbReference>
<dbReference type="RefSeq" id="WP_160375758.1">
    <property type="nucleotide sequence ID" value="NZ_WSTB01000009.1"/>
</dbReference>
<comment type="similarity">
    <text evidence="2">Belongs to the VKOR family.</text>
</comment>
<gene>
    <name evidence="12" type="ORF">GON26_15900</name>
</gene>
<feature type="transmembrane region" description="Helical" evidence="10">
    <location>
        <begin position="207"/>
        <end position="228"/>
    </location>
</feature>
<feature type="transmembrane region" description="Helical" evidence="10">
    <location>
        <begin position="234"/>
        <end position="254"/>
    </location>
</feature>
<reference evidence="12 13" key="1">
    <citation type="submission" date="2019-12" db="EMBL/GenBank/DDBJ databases">
        <authorList>
            <person name="Kim Y.S."/>
        </authorList>
    </citation>
    <scope>NUCLEOTIDE SEQUENCE [LARGE SCALE GENOMIC DNA]</scope>
    <source>
        <strain evidence="12 13">GA093</strain>
    </source>
</reference>
<dbReference type="InterPro" id="IPR038354">
    <property type="entry name" value="VKOR_sf"/>
</dbReference>
<dbReference type="InterPro" id="IPR012932">
    <property type="entry name" value="VKOR"/>
</dbReference>
<evidence type="ECO:0000259" key="11">
    <source>
        <dbReference type="Pfam" id="PF07884"/>
    </source>
</evidence>